<keyword evidence="4" id="KW-1185">Reference proteome</keyword>
<evidence type="ECO:0000259" key="2">
    <source>
        <dbReference type="PROSITE" id="PS50003"/>
    </source>
</evidence>
<feature type="compositionally biased region" description="Low complexity" evidence="1">
    <location>
        <begin position="18"/>
        <end position="40"/>
    </location>
</feature>
<evidence type="ECO:0000313" key="4">
    <source>
        <dbReference type="Proteomes" id="UP001304243"/>
    </source>
</evidence>
<feature type="compositionally biased region" description="Polar residues" evidence="1">
    <location>
        <begin position="1"/>
        <end position="12"/>
    </location>
</feature>
<feature type="region of interest" description="Disordered" evidence="1">
    <location>
        <begin position="1186"/>
        <end position="1224"/>
    </location>
</feature>
<dbReference type="GO" id="GO:0003997">
    <property type="term" value="F:acyl-CoA oxidase activity"/>
    <property type="evidence" value="ECO:0007669"/>
    <property type="project" value="UniProtKB-EC"/>
</dbReference>
<dbReference type="EC" id="1.3.3.6" evidence="3"/>
<name>A0AAN7DQU2_9FUNG</name>
<gene>
    <name evidence="3" type="primary">POX1_1</name>
    <name evidence="3" type="ORF">ATC70_008023</name>
</gene>
<dbReference type="Gene3D" id="3.80.10.10">
    <property type="entry name" value="Ribonuclease Inhibitor"/>
    <property type="match status" value="1"/>
</dbReference>
<feature type="compositionally biased region" description="Pro residues" evidence="1">
    <location>
        <begin position="67"/>
        <end position="79"/>
    </location>
</feature>
<feature type="compositionally biased region" description="Polar residues" evidence="1">
    <location>
        <begin position="1204"/>
        <end position="1222"/>
    </location>
</feature>
<dbReference type="InterPro" id="IPR051279">
    <property type="entry name" value="PP1-Reg/Actin-Interact_Protein"/>
</dbReference>
<dbReference type="EMBL" id="JASEJX010000010">
    <property type="protein sequence ID" value="KAK4520510.1"/>
    <property type="molecule type" value="Genomic_DNA"/>
</dbReference>
<dbReference type="SMART" id="SM00233">
    <property type="entry name" value="PH"/>
    <property type="match status" value="1"/>
</dbReference>
<dbReference type="Pfam" id="PF00169">
    <property type="entry name" value="PH"/>
    <property type="match status" value="1"/>
</dbReference>
<organism evidence="3 4">
    <name type="scientific">Mucor velutinosus</name>
    <dbReference type="NCBI Taxonomy" id="708070"/>
    <lineage>
        <taxon>Eukaryota</taxon>
        <taxon>Fungi</taxon>
        <taxon>Fungi incertae sedis</taxon>
        <taxon>Mucoromycota</taxon>
        <taxon>Mucoromycotina</taxon>
        <taxon>Mucoromycetes</taxon>
        <taxon>Mucorales</taxon>
        <taxon>Mucorineae</taxon>
        <taxon>Mucoraceae</taxon>
        <taxon>Mucor</taxon>
    </lineage>
</organism>
<accession>A0AAN7DQU2</accession>
<dbReference type="Pfam" id="PF25353">
    <property type="entry name" value="PH_2nd_LRR"/>
    <property type="match status" value="1"/>
</dbReference>
<feature type="region of interest" description="Disordered" evidence="1">
    <location>
        <begin position="141"/>
        <end position="176"/>
    </location>
</feature>
<feature type="region of interest" description="Disordered" evidence="1">
    <location>
        <begin position="1307"/>
        <end position="1335"/>
    </location>
</feature>
<evidence type="ECO:0000256" key="1">
    <source>
        <dbReference type="SAM" id="MobiDB-lite"/>
    </source>
</evidence>
<dbReference type="Proteomes" id="UP001304243">
    <property type="component" value="Unassembled WGS sequence"/>
</dbReference>
<dbReference type="PROSITE" id="PS50003">
    <property type="entry name" value="PH_DOMAIN"/>
    <property type="match status" value="1"/>
</dbReference>
<dbReference type="PANTHER" id="PTHR24112">
    <property type="entry name" value="LEUCINE-RICH REPEAT, ISOFORM F-RELATED"/>
    <property type="match status" value="1"/>
</dbReference>
<sequence length="1412" mass="158930">MRSASISNSSNMMKARSESISAISTLSSLSSSSSSASRGSTPHHNYSMYADQPRIPNTSDYDGRYPASPPLPPAAPPQTTPSHSSDYLSSPTTRFYHPNHSTASPISRHAQGFDFRNSYATEEEQQEAIAMMRPSLSAKANASSMSVVREQPLSLPLPPTPTPTQQQQQQPQQLTPAKTYPMFPPTEEMKLKANKALLESETSFRVLYAGDAVYKPDKKILSKSKRGHFVLTNNQLLLYKSSQKARSEINFFEFSGTQSSHSISSNSSITQGAASKMIDKDRVFLDLSSVYAVQLVATSLYTFRIEYFHPQSGQALSHTLTADNEREARQWVQTLRKAVCVHHPRIDSISGTEKYAVLDRMAKQSDTFSNSDQVKMYKVVFKEKRYKIAGGDQPKEVFLPVIMAIGKFSFYFLPISVLDDEYLKTVERDRFGVLSIHSIRYDNADDTVVIDVKQVGKSNRQLAFASTFCEEIIQYLYRSIESIIPGMASSLYDKMPNHIKYAQVVPYVVPLDPEDEMTGHDDEQVHRFNSTLRAYTAAMNMNKSRFNFTITGPLKAKSFTLLPPHEVGGTPPKYEKYELLAILRTIQSNNIFVEVCLAHCPLDELETWTAQPNHGWTFVKNHPLNDKNLLSNEIYNILTSLKLLRKLDLTDCSIGKSSPAEDPMRRHSAIATIGTVMRSGKTQLSRISVGKNKLTEADLSKLMNGIKEHKKSIKELYLNDCGLEKDMIEMVLRTLFEKNPDQIISLDLSSKLSNGMAIDPALVEKMVIHFKRLEILRMRGHNLLGANYTFLLESSRLRELDLGGSKMNSDIVARLCKWIQTPSFNCIESLHLADCNLNGKNVYDILVSISQSGNRSMHLNLAQNPIMKEVMHLPKLHSAILQGEGPKSISFARIEWDDSTLREFIDCLRDNQTITHLNLSDITMRDTDEISEDTVRMLTSLFERNTCLTELELNFDHNKVARSPLSAFQPRSLICNAIVQALPGLRHNASLQYLDISNLYIEDAGAFALARVLKTNKRLQSIILEDNNISIDGYRSLTKVIEESATQVINIPIPRKDLRSQLSYLVFRIEELIISENEAQFFLIHTTASDKKKSKKHELEMIAQERKKCEMALQNFESVIHALMVAVRKNMREVEEQNYRNMEFQMQAQTAAQELAIAQVRLQGARSPSGMSGTNLSAVGVVSRARNASSSNASTTSSTNSSVYGSLSRSASRNTYQGNSRRSVFGSDYSLNSGMVSPTPFTAHGNYNDTRMYRSPSNNIHEEPHMLGKPHSYDGNMMVQSPVTPALEYSDPYYKYHGSDYAESLSTSGNFNPYSLQHHSQQQQQQQQQQGQQSMMALDNTSYAGIDDPGFISDFGYVDDFEQGMMIDPHYLVHHRNSGASSSNNCRESIWNEEQIAQRLQRGLYLPPDERD</sequence>
<dbReference type="SUPFAM" id="SSF52047">
    <property type="entry name" value="RNI-like"/>
    <property type="match status" value="1"/>
</dbReference>
<feature type="domain" description="PH" evidence="2">
    <location>
        <begin position="205"/>
        <end position="340"/>
    </location>
</feature>
<dbReference type="InterPro" id="IPR032675">
    <property type="entry name" value="LRR_dom_sf"/>
</dbReference>
<evidence type="ECO:0000313" key="3">
    <source>
        <dbReference type="EMBL" id="KAK4520510.1"/>
    </source>
</evidence>
<protein>
    <submittedName>
        <fullName evidence="3">Fatty-acyl coenzyme A oxidase</fullName>
        <ecNumber evidence="3">1.3.3.6</ecNumber>
    </submittedName>
</protein>
<dbReference type="SUPFAM" id="SSF50729">
    <property type="entry name" value="PH domain-like"/>
    <property type="match status" value="1"/>
</dbReference>
<keyword evidence="3" id="KW-0560">Oxidoreductase</keyword>
<dbReference type="InterPro" id="IPR001849">
    <property type="entry name" value="PH_domain"/>
</dbReference>
<comment type="caution">
    <text evidence="3">The sequence shown here is derived from an EMBL/GenBank/DDBJ whole genome shotgun (WGS) entry which is preliminary data.</text>
</comment>
<reference evidence="3 4" key="1">
    <citation type="submission" date="2022-11" db="EMBL/GenBank/DDBJ databases">
        <title>Mucor velutinosus strain NIH1002 WGS.</title>
        <authorList>
            <person name="Subramanian P."/>
            <person name="Mullikin J.C."/>
            <person name="Segre J.A."/>
            <person name="Zelazny A.M."/>
        </authorList>
    </citation>
    <scope>NUCLEOTIDE SEQUENCE [LARGE SCALE GENOMIC DNA]</scope>
    <source>
        <strain evidence="3 4">NIH1002</strain>
    </source>
</reference>
<dbReference type="GeneID" id="89951709"/>
<feature type="compositionally biased region" description="Low complexity" evidence="1">
    <location>
        <begin position="1186"/>
        <end position="1203"/>
    </location>
</feature>
<feature type="compositionally biased region" description="Low complexity" evidence="1">
    <location>
        <begin position="163"/>
        <end position="176"/>
    </location>
</feature>
<dbReference type="RefSeq" id="XP_064687176.1">
    <property type="nucleotide sequence ID" value="XM_064827278.1"/>
</dbReference>
<proteinExistence type="predicted"/>
<dbReference type="SMART" id="SM00368">
    <property type="entry name" value="LRR_RI"/>
    <property type="match status" value="5"/>
</dbReference>
<feature type="compositionally biased region" description="Polar residues" evidence="1">
    <location>
        <begin position="86"/>
        <end position="105"/>
    </location>
</feature>
<dbReference type="InterPro" id="IPR057334">
    <property type="entry name" value="PH_2nd_LRR"/>
</dbReference>
<feature type="region of interest" description="Disordered" evidence="1">
    <location>
        <begin position="1"/>
        <end position="109"/>
    </location>
</feature>
<feature type="compositionally biased region" description="Low complexity" evidence="1">
    <location>
        <begin position="1317"/>
        <end position="1334"/>
    </location>
</feature>
<dbReference type="Gene3D" id="2.30.29.30">
    <property type="entry name" value="Pleckstrin-homology domain (PH domain)/Phosphotyrosine-binding domain (PTB)"/>
    <property type="match status" value="1"/>
</dbReference>
<dbReference type="InterPro" id="IPR011993">
    <property type="entry name" value="PH-like_dom_sf"/>
</dbReference>